<keyword evidence="7" id="KW-0963">Cytoplasm</keyword>
<sequence>MSSMTVPKFAAAKQKGRKLAMLTAYDFTWASIVDAAGVDAILVGDTLGMVVQGNSTTLPVTIDEMIYHGKMVVRGTQNALVIVDLPFLSYQISPEQAIANAGRILKETGAAAVKLEGGISQAKTIAALTNADIPVMAHVGFKPQSIRAVGSMGKIQRDEDLLLADAKAAEAAGAFGIVLEMISSPISARITKELQIPTIGIGAGPECDGQVLVLNDMLGLTEGFKPKFLKHYANLHEIVTKSVQNYANDVREGTYPDADHSHQ</sequence>
<dbReference type="CDD" id="cd06557">
    <property type="entry name" value="KPHMT-like"/>
    <property type="match status" value="1"/>
</dbReference>
<name>A0A5C5XMK3_9PLAN</name>
<evidence type="ECO:0000256" key="3">
    <source>
        <dbReference type="ARBA" id="ARBA00011424"/>
    </source>
</evidence>
<dbReference type="Proteomes" id="UP000316095">
    <property type="component" value="Unassembled WGS sequence"/>
</dbReference>
<organism evidence="11 12">
    <name type="scientific">Rubinisphaera italica</name>
    <dbReference type="NCBI Taxonomy" id="2527969"/>
    <lineage>
        <taxon>Bacteria</taxon>
        <taxon>Pseudomonadati</taxon>
        <taxon>Planctomycetota</taxon>
        <taxon>Planctomycetia</taxon>
        <taxon>Planctomycetales</taxon>
        <taxon>Planctomycetaceae</taxon>
        <taxon>Rubinisphaera</taxon>
    </lineage>
</organism>
<keyword evidence="12" id="KW-1185">Reference proteome</keyword>
<dbReference type="InterPro" id="IPR003700">
    <property type="entry name" value="Pantoate_hydroxy_MeTrfase"/>
</dbReference>
<dbReference type="GO" id="GO:0000287">
    <property type="term" value="F:magnesium ion binding"/>
    <property type="evidence" value="ECO:0007669"/>
    <property type="project" value="TreeGrafter"/>
</dbReference>
<dbReference type="GO" id="GO:0015940">
    <property type="term" value="P:pantothenate biosynthetic process"/>
    <property type="evidence" value="ECO:0007669"/>
    <property type="project" value="UniProtKB-UniRule"/>
</dbReference>
<feature type="binding site" evidence="7 9">
    <location>
        <position position="114"/>
    </location>
    <ligand>
        <name>3-methyl-2-oxobutanoate</name>
        <dbReference type="ChEBI" id="CHEBI:11851"/>
    </ligand>
</feature>
<dbReference type="HAMAP" id="MF_00156">
    <property type="entry name" value="PanB"/>
    <property type="match status" value="1"/>
</dbReference>
<feature type="binding site" evidence="7 9">
    <location>
        <begin position="45"/>
        <end position="46"/>
    </location>
    <ligand>
        <name>3-methyl-2-oxobutanoate</name>
        <dbReference type="ChEBI" id="CHEBI:11851"/>
    </ligand>
</feature>
<comment type="caution">
    <text evidence="11">The sequence shown here is derived from an EMBL/GenBank/DDBJ whole genome shotgun (WGS) entry which is preliminary data.</text>
</comment>
<dbReference type="InterPro" id="IPR015813">
    <property type="entry name" value="Pyrv/PenolPyrv_kinase-like_dom"/>
</dbReference>
<dbReference type="Pfam" id="PF02548">
    <property type="entry name" value="Pantoate_transf"/>
    <property type="match status" value="1"/>
</dbReference>
<dbReference type="UniPathway" id="UPA00028">
    <property type="reaction ID" value="UER00003"/>
</dbReference>
<evidence type="ECO:0000256" key="7">
    <source>
        <dbReference type="HAMAP-Rule" id="MF_00156"/>
    </source>
</evidence>
<protein>
    <recommendedName>
        <fullName evidence="7">3-methyl-2-oxobutanoate hydroxymethyltransferase</fullName>
        <ecNumber evidence="7">2.1.2.11</ecNumber>
    </recommendedName>
    <alternativeName>
        <fullName evidence="7">Ketopantoate hydroxymethyltransferase</fullName>
        <shortName evidence="7">KPHMT</shortName>
    </alternativeName>
</protein>
<feature type="binding site" evidence="7 9">
    <location>
        <position position="84"/>
    </location>
    <ligand>
        <name>3-methyl-2-oxobutanoate</name>
        <dbReference type="ChEBI" id="CHEBI:11851"/>
    </ligand>
</feature>
<dbReference type="AlphaFoldDB" id="A0A5C5XMK3"/>
<comment type="catalytic activity">
    <reaction evidence="7">
        <text>(6R)-5,10-methylene-5,6,7,8-tetrahydrofolate + 3-methyl-2-oxobutanoate + H2O = 2-dehydropantoate + (6S)-5,6,7,8-tetrahydrofolate</text>
        <dbReference type="Rhea" id="RHEA:11824"/>
        <dbReference type="ChEBI" id="CHEBI:11561"/>
        <dbReference type="ChEBI" id="CHEBI:11851"/>
        <dbReference type="ChEBI" id="CHEBI:15377"/>
        <dbReference type="ChEBI" id="CHEBI:15636"/>
        <dbReference type="ChEBI" id="CHEBI:57453"/>
        <dbReference type="EC" id="2.1.2.11"/>
    </reaction>
</comment>
<evidence type="ECO:0000256" key="2">
    <source>
        <dbReference type="ARBA" id="ARBA00008676"/>
    </source>
</evidence>
<evidence type="ECO:0000256" key="6">
    <source>
        <dbReference type="ARBA" id="ARBA00056497"/>
    </source>
</evidence>
<dbReference type="GO" id="GO:0003864">
    <property type="term" value="F:3-methyl-2-oxobutanoate hydroxymethyltransferase activity"/>
    <property type="evidence" value="ECO:0007669"/>
    <property type="project" value="UniProtKB-UniRule"/>
</dbReference>
<accession>A0A5C5XMK3</accession>
<keyword evidence="4 7" id="KW-0566">Pantothenate biosynthesis</keyword>
<evidence type="ECO:0000313" key="11">
    <source>
        <dbReference type="EMBL" id="TWT62972.1"/>
    </source>
</evidence>
<comment type="subcellular location">
    <subcellularLocation>
        <location evidence="7">Cytoplasm</location>
    </subcellularLocation>
</comment>
<dbReference type="InterPro" id="IPR040442">
    <property type="entry name" value="Pyrv_kinase-like_dom_sf"/>
</dbReference>
<comment type="pathway">
    <text evidence="1 7">Cofactor biosynthesis; (R)-pantothenate biosynthesis; (R)-pantoate from 3-methyl-2-oxobutanoate: step 1/2.</text>
</comment>
<keyword evidence="5 7" id="KW-0808">Transferase</keyword>
<dbReference type="RefSeq" id="WP_146504772.1">
    <property type="nucleotide sequence ID" value="NZ_SJPG01000001.1"/>
</dbReference>
<dbReference type="GO" id="GO:0032259">
    <property type="term" value="P:methylation"/>
    <property type="evidence" value="ECO:0007669"/>
    <property type="project" value="UniProtKB-KW"/>
</dbReference>
<proteinExistence type="inferred from homology"/>
<dbReference type="OrthoDB" id="9781789at2"/>
<feature type="active site" description="Proton acceptor" evidence="7 8">
    <location>
        <position position="180"/>
    </location>
</feature>
<dbReference type="NCBIfam" id="TIGR00222">
    <property type="entry name" value="panB"/>
    <property type="match status" value="1"/>
</dbReference>
<feature type="binding site" evidence="7 10">
    <location>
        <position position="45"/>
    </location>
    <ligand>
        <name>Mg(2+)</name>
        <dbReference type="ChEBI" id="CHEBI:18420"/>
    </ligand>
</feature>
<dbReference type="Gene3D" id="3.20.20.60">
    <property type="entry name" value="Phosphoenolpyruvate-binding domains"/>
    <property type="match status" value="1"/>
</dbReference>
<evidence type="ECO:0000256" key="8">
    <source>
        <dbReference type="PIRSR" id="PIRSR000388-1"/>
    </source>
</evidence>
<reference evidence="11 12" key="1">
    <citation type="submission" date="2019-02" db="EMBL/GenBank/DDBJ databases">
        <title>Deep-cultivation of Planctomycetes and their phenomic and genomic characterization uncovers novel biology.</title>
        <authorList>
            <person name="Wiegand S."/>
            <person name="Jogler M."/>
            <person name="Boedeker C."/>
            <person name="Pinto D."/>
            <person name="Vollmers J."/>
            <person name="Rivas-Marin E."/>
            <person name="Kohn T."/>
            <person name="Peeters S.H."/>
            <person name="Heuer A."/>
            <person name="Rast P."/>
            <person name="Oberbeckmann S."/>
            <person name="Bunk B."/>
            <person name="Jeske O."/>
            <person name="Meyerdierks A."/>
            <person name="Storesund J.E."/>
            <person name="Kallscheuer N."/>
            <person name="Luecker S."/>
            <person name="Lage O.M."/>
            <person name="Pohl T."/>
            <person name="Merkel B.J."/>
            <person name="Hornburger P."/>
            <person name="Mueller R.-W."/>
            <person name="Bruemmer F."/>
            <person name="Labrenz M."/>
            <person name="Spormann A.M."/>
            <person name="Op Den Camp H."/>
            <person name="Overmann J."/>
            <person name="Amann R."/>
            <person name="Jetten M.S.M."/>
            <person name="Mascher T."/>
            <person name="Medema M.H."/>
            <person name="Devos D.P."/>
            <person name="Kaster A.-K."/>
            <person name="Ovreas L."/>
            <person name="Rohde M."/>
            <person name="Galperin M.Y."/>
            <person name="Jogler C."/>
        </authorList>
    </citation>
    <scope>NUCLEOTIDE SEQUENCE [LARGE SCALE GENOMIC DNA]</scope>
    <source>
        <strain evidence="11 12">Pan54</strain>
    </source>
</reference>
<comment type="subunit">
    <text evidence="3 7">Homodecamer; pentamer of dimers.</text>
</comment>
<evidence type="ECO:0000256" key="5">
    <source>
        <dbReference type="ARBA" id="ARBA00022679"/>
    </source>
</evidence>
<evidence type="ECO:0000256" key="9">
    <source>
        <dbReference type="PIRSR" id="PIRSR000388-2"/>
    </source>
</evidence>
<dbReference type="GO" id="GO:0008168">
    <property type="term" value="F:methyltransferase activity"/>
    <property type="evidence" value="ECO:0007669"/>
    <property type="project" value="UniProtKB-KW"/>
</dbReference>
<comment type="function">
    <text evidence="6 7">Catalyzes the reversible reaction in which hydroxymethyl group from 5,10-methylenetetrahydrofolate is transferred onto alpha-ketoisovalerate to form ketopantoate.</text>
</comment>
<keyword evidence="11" id="KW-0489">Methyltransferase</keyword>
<dbReference type="SUPFAM" id="SSF51621">
    <property type="entry name" value="Phosphoenolpyruvate/pyruvate domain"/>
    <property type="match status" value="1"/>
</dbReference>
<comment type="similarity">
    <text evidence="2 7">Belongs to the PanB family.</text>
</comment>
<feature type="binding site" evidence="7 10">
    <location>
        <position position="116"/>
    </location>
    <ligand>
        <name>Mg(2+)</name>
        <dbReference type="ChEBI" id="CHEBI:18420"/>
    </ligand>
</feature>
<dbReference type="PIRSF" id="PIRSF000388">
    <property type="entry name" value="Pantoate_hydroxy_MeTrfase"/>
    <property type="match status" value="1"/>
</dbReference>
<evidence type="ECO:0000256" key="1">
    <source>
        <dbReference type="ARBA" id="ARBA00005033"/>
    </source>
</evidence>
<evidence type="ECO:0000256" key="4">
    <source>
        <dbReference type="ARBA" id="ARBA00022655"/>
    </source>
</evidence>
<dbReference type="FunFam" id="3.20.20.60:FF:000003">
    <property type="entry name" value="3-methyl-2-oxobutanoate hydroxymethyltransferase"/>
    <property type="match status" value="1"/>
</dbReference>
<feature type="binding site" evidence="7 10">
    <location>
        <position position="84"/>
    </location>
    <ligand>
        <name>Mg(2+)</name>
        <dbReference type="ChEBI" id="CHEBI:18420"/>
    </ligand>
</feature>
<dbReference type="PANTHER" id="PTHR20881:SF0">
    <property type="entry name" value="3-METHYL-2-OXOBUTANOATE HYDROXYMETHYLTRANSFERASE"/>
    <property type="match status" value="1"/>
</dbReference>
<keyword evidence="7 10" id="KW-0479">Metal-binding</keyword>
<dbReference type="PANTHER" id="PTHR20881">
    <property type="entry name" value="3-METHYL-2-OXOBUTANOATE HYDROXYMETHYLTRANSFERASE"/>
    <property type="match status" value="1"/>
</dbReference>
<dbReference type="GO" id="GO:0005737">
    <property type="term" value="C:cytoplasm"/>
    <property type="evidence" value="ECO:0007669"/>
    <property type="project" value="UniProtKB-SubCell"/>
</dbReference>
<gene>
    <name evidence="7 11" type="primary">panB</name>
    <name evidence="11" type="ORF">Pan54_37230</name>
</gene>
<dbReference type="NCBIfam" id="NF001452">
    <property type="entry name" value="PRK00311.1"/>
    <property type="match status" value="1"/>
</dbReference>
<evidence type="ECO:0000313" key="12">
    <source>
        <dbReference type="Proteomes" id="UP000316095"/>
    </source>
</evidence>
<evidence type="ECO:0000256" key="10">
    <source>
        <dbReference type="PIRSR" id="PIRSR000388-3"/>
    </source>
</evidence>
<dbReference type="EC" id="2.1.2.11" evidence="7"/>
<keyword evidence="7 10" id="KW-0460">Magnesium</keyword>
<comment type="cofactor">
    <cofactor evidence="7 10">
        <name>Mg(2+)</name>
        <dbReference type="ChEBI" id="CHEBI:18420"/>
    </cofactor>
    <text evidence="7 10">Binds 1 Mg(2+) ion per subunit.</text>
</comment>
<dbReference type="EMBL" id="SJPG01000001">
    <property type="protein sequence ID" value="TWT62972.1"/>
    <property type="molecule type" value="Genomic_DNA"/>
</dbReference>